<name>A0A934IUD9_9HYPH</name>
<protein>
    <submittedName>
        <fullName evidence="3">Gfo/Idh/MocA family oxidoreductase</fullName>
    </submittedName>
</protein>
<dbReference type="GO" id="GO:0000166">
    <property type="term" value="F:nucleotide binding"/>
    <property type="evidence" value="ECO:0007669"/>
    <property type="project" value="InterPro"/>
</dbReference>
<dbReference type="EMBL" id="JAEKMH010000001">
    <property type="protein sequence ID" value="MBJ3783115.1"/>
    <property type="molecule type" value="Genomic_DNA"/>
</dbReference>
<feature type="domain" description="GFO/IDH/MocA-like oxidoreductase" evidence="2">
    <location>
        <begin position="116"/>
        <end position="234"/>
    </location>
</feature>
<feature type="domain" description="Gfo/Idh/MocA-like oxidoreductase N-terminal" evidence="1">
    <location>
        <begin position="6"/>
        <end position="100"/>
    </location>
</feature>
<reference evidence="3" key="1">
    <citation type="submission" date="2020-12" db="EMBL/GenBank/DDBJ databases">
        <title>Devosia sp. MSA67 isolated from Mo River.</title>
        <authorList>
            <person name="Ma F."/>
            <person name="Zi Z."/>
        </authorList>
    </citation>
    <scope>NUCLEOTIDE SEQUENCE</scope>
    <source>
        <strain evidence="3">MSA67</strain>
    </source>
</reference>
<proteinExistence type="predicted"/>
<evidence type="ECO:0000259" key="2">
    <source>
        <dbReference type="Pfam" id="PF22725"/>
    </source>
</evidence>
<gene>
    <name evidence="3" type="ORF">JEQ47_00160</name>
</gene>
<dbReference type="SUPFAM" id="SSF55347">
    <property type="entry name" value="Glyceraldehyde-3-phosphate dehydrogenase-like, C-terminal domain"/>
    <property type="match status" value="1"/>
</dbReference>
<sequence length="315" mass="33563">MQGHLHSRTLATMPNVDFVGVAEANAERREKVAGEFGVRGFDTLSAMLPHVDAVSICMPDHLHEAPAIEALEAGKRVLLEKPMSISTASCDAIMARCADPDALMIGHILRFDPRVIRARELVAAGELGDLWHVKVWRSTSQAVGVGIWDRTSVAWFLGVHDADLIRFVTGQEVEVVGAIGRNVLSPAEADIVHALIRLDGGAVGTMENGWTLPHSRPSRADAGFRLIGSKAAIEVSLSHNDLLMVPREGGSAVNMDTYFWPSRTGQGAYNLRTELDAFVGAALAKTPTPISGQEGKAAIAIVEAIEQALAAGGKA</sequence>
<evidence type="ECO:0000313" key="3">
    <source>
        <dbReference type="EMBL" id="MBJ3783115.1"/>
    </source>
</evidence>
<accession>A0A934IUD9</accession>
<dbReference type="InterPro" id="IPR000683">
    <property type="entry name" value="Gfo/Idh/MocA-like_OxRdtase_N"/>
</dbReference>
<dbReference type="SUPFAM" id="SSF51735">
    <property type="entry name" value="NAD(P)-binding Rossmann-fold domains"/>
    <property type="match status" value="1"/>
</dbReference>
<evidence type="ECO:0000259" key="1">
    <source>
        <dbReference type="Pfam" id="PF01408"/>
    </source>
</evidence>
<organism evidence="3 4">
    <name type="scientific">Devosia sediminis</name>
    <dbReference type="NCBI Taxonomy" id="2798801"/>
    <lineage>
        <taxon>Bacteria</taxon>
        <taxon>Pseudomonadati</taxon>
        <taxon>Pseudomonadota</taxon>
        <taxon>Alphaproteobacteria</taxon>
        <taxon>Hyphomicrobiales</taxon>
        <taxon>Devosiaceae</taxon>
        <taxon>Devosia</taxon>
    </lineage>
</organism>
<dbReference type="PANTHER" id="PTHR43377">
    <property type="entry name" value="BILIVERDIN REDUCTASE A"/>
    <property type="match status" value="1"/>
</dbReference>
<dbReference type="Pfam" id="PF22725">
    <property type="entry name" value="GFO_IDH_MocA_C3"/>
    <property type="match status" value="1"/>
</dbReference>
<dbReference type="Pfam" id="PF01408">
    <property type="entry name" value="GFO_IDH_MocA"/>
    <property type="match status" value="1"/>
</dbReference>
<dbReference type="Proteomes" id="UP000602124">
    <property type="component" value="Unassembled WGS sequence"/>
</dbReference>
<dbReference type="InterPro" id="IPR051450">
    <property type="entry name" value="Gfo/Idh/MocA_Oxidoreductases"/>
</dbReference>
<evidence type="ECO:0000313" key="4">
    <source>
        <dbReference type="Proteomes" id="UP000602124"/>
    </source>
</evidence>
<dbReference type="InterPro" id="IPR055170">
    <property type="entry name" value="GFO_IDH_MocA-like_dom"/>
</dbReference>
<dbReference type="PANTHER" id="PTHR43377:SF1">
    <property type="entry name" value="BILIVERDIN REDUCTASE A"/>
    <property type="match status" value="1"/>
</dbReference>
<keyword evidence="4" id="KW-1185">Reference proteome</keyword>
<comment type="caution">
    <text evidence="3">The sequence shown here is derived from an EMBL/GenBank/DDBJ whole genome shotgun (WGS) entry which is preliminary data.</text>
</comment>
<dbReference type="Gene3D" id="3.40.50.720">
    <property type="entry name" value="NAD(P)-binding Rossmann-like Domain"/>
    <property type="match status" value="1"/>
</dbReference>
<dbReference type="AlphaFoldDB" id="A0A934IUD9"/>
<dbReference type="InterPro" id="IPR036291">
    <property type="entry name" value="NAD(P)-bd_dom_sf"/>
</dbReference>
<dbReference type="Gene3D" id="3.30.360.10">
    <property type="entry name" value="Dihydrodipicolinate Reductase, domain 2"/>
    <property type="match status" value="1"/>
</dbReference>